<feature type="transmembrane region" description="Helical" evidence="1">
    <location>
        <begin position="55"/>
        <end position="73"/>
    </location>
</feature>
<dbReference type="AlphaFoldDB" id="A0A7W9U5M8"/>
<dbReference type="PROSITE" id="PS51257">
    <property type="entry name" value="PROKAR_LIPOPROTEIN"/>
    <property type="match status" value="1"/>
</dbReference>
<reference evidence="2 3" key="1">
    <citation type="submission" date="2020-08" db="EMBL/GenBank/DDBJ databases">
        <title>Above-ground endophytic microbial communities from plants in different locations in the United States.</title>
        <authorList>
            <person name="Frank C."/>
        </authorList>
    </citation>
    <scope>NUCLEOTIDE SEQUENCE [LARGE SCALE GENOMIC DNA]</scope>
    <source>
        <strain evidence="2 3">WP4_2_2</strain>
    </source>
</reference>
<name>A0A7W9U5M8_9BURK</name>
<feature type="transmembrane region" description="Helical" evidence="1">
    <location>
        <begin position="7"/>
        <end position="29"/>
    </location>
</feature>
<comment type="caution">
    <text evidence="2">The sequence shown here is derived from an EMBL/GenBank/DDBJ whole genome shotgun (WGS) entry which is preliminary data.</text>
</comment>
<accession>A0A7W9U5M8</accession>
<organism evidence="2 3">
    <name type="scientific">Paraburkholderia bannensis</name>
    <dbReference type="NCBI Taxonomy" id="765414"/>
    <lineage>
        <taxon>Bacteria</taxon>
        <taxon>Pseudomonadati</taxon>
        <taxon>Pseudomonadota</taxon>
        <taxon>Betaproteobacteria</taxon>
        <taxon>Burkholderiales</taxon>
        <taxon>Burkholderiaceae</taxon>
        <taxon>Paraburkholderia</taxon>
    </lineage>
</organism>
<protein>
    <submittedName>
        <fullName evidence="2">Uncharacterized protein</fullName>
    </submittedName>
</protein>
<evidence type="ECO:0000256" key="1">
    <source>
        <dbReference type="SAM" id="Phobius"/>
    </source>
</evidence>
<keyword evidence="1" id="KW-1133">Transmembrane helix</keyword>
<proteinExistence type="predicted"/>
<sequence length="87" mass="9557">MKLLKSALNLVLVLAITTACMWGFGHVAFSESMALNYARLGGMLGFYGDESLEDLYLYITLAISLVIAGLLVWRGNVVIKRKSTSRT</sequence>
<dbReference type="Proteomes" id="UP000571554">
    <property type="component" value="Unassembled WGS sequence"/>
</dbReference>
<gene>
    <name evidence="2" type="ORF">F4827_006607</name>
</gene>
<evidence type="ECO:0000313" key="3">
    <source>
        <dbReference type="Proteomes" id="UP000571554"/>
    </source>
</evidence>
<dbReference type="EMBL" id="JACHBW010000031">
    <property type="protein sequence ID" value="MBB6106731.1"/>
    <property type="molecule type" value="Genomic_DNA"/>
</dbReference>
<evidence type="ECO:0000313" key="2">
    <source>
        <dbReference type="EMBL" id="MBB6106731.1"/>
    </source>
</evidence>
<dbReference type="RefSeq" id="WP_183732552.1">
    <property type="nucleotide sequence ID" value="NZ_JACHBW010000031.1"/>
</dbReference>
<keyword evidence="1" id="KW-0472">Membrane</keyword>
<keyword evidence="1" id="KW-0812">Transmembrane</keyword>
<keyword evidence="3" id="KW-1185">Reference proteome</keyword>